<dbReference type="InterPro" id="IPR003615">
    <property type="entry name" value="HNH_nuc"/>
</dbReference>
<organism evidence="3 4">
    <name type="scientific">Jaapia argillacea MUCL 33604</name>
    <dbReference type="NCBI Taxonomy" id="933084"/>
    <lineage>
        <taxon>Eukaryota</taxon>
        <taxon>Fungi</taxon>
        <taxon>Dikarya</taxon>
        <taxon>Basidiomycota</taxon>
        <taxon>Agaricomycotina</taxon>
        <taxon>Agaricomycetes</taxon>
        <taxon>Agaricomycetidae</taxon>
        <taxon>Jaapiales</taxon>
        <taxon>Jaapiaceae</taxon>
        <taxon>Jaapia</taxon>
    </lineage>
</organism>
<dbReference type="OrthoDB" id="3269637at2759"/>
<reference evidence="4" key="1">
    <citation type="journal article" date="2014" name="Proc. Natl. Acad. Sci. U.S.A.">
        <title>Extensive sampling of basidiomycete genomes demonstrates inadequacy of the white-rot/brown-rot paradigm for wood decay fungi.</title>
        <authorList>
            <person name="Riley R."/>
            <person name="Salamov A.A."/>
            <person name="Brown D.W."/>
            <person name="Nagy L.G."/>
            <person name="Floudas D."/>
            <person name="Held B.W."/>
            <person name="Levasseur A."/>
            <person name="Lombard V."/>
            <person name="Morin E."/>
            <person name="Otillar R."/>
            <person name="Lindquist E.A."/>
            <person name="Sun H."/>
            <person name="LaButti K.M."/>
            <person name="Schmutz J."/>
            <person name="Jabbour D."/>
            <person name="Luo H."/>
            <person name="Baker S.E."/>
            <person name="Pisabarro A.G."/>
            <person name="Walton J.D."/>
            <person name="Blanchette R.A."/>
            <person name="Henrissat B."/>
            <person name="Martin F."/>
            <person name="Cullen D."/>
            <person name="Hibbett D.S."/>
            <person name="Grigoriev I.V."/>
        </authorList>
    </citation>
    <scope>NUCLEOTIDE SEQUENCE [LARGE SCALE GENOMIC DNA]</scope>
    <source>
        <strain evidence="4">MUCL 33604</strain>
    </source>
</reference>
<sequence>MVDIYLKVENDPPVLALSIPLNDIQRLSLRPLKWLRYITFAVCGARGDLSTTPDSPAVDYDSVHHLDPVAEAYYYTPQETYRLIDHSGLNERITSSAQTTRRSRFREDIMGRDGSRCVFTREIPLLCDATHIIPSCKGDEYIQAVLQDRGALYDPAPDETSIDSIQNGIFVCKDVHTLFGIGSCAFLNTPNFALDTTDIAFTALDGPMSATRITLQHLIPHGGVRPILPFDACIAGTGNLPPPAILLDYMYGVAAYRRWGCGEHIKELMERRFTERYGTLPAPPVSGSASDDEDSGPSGDAHDSDSQPNRQRRGGARRHGSTMSAGMLQAMDDVLLLSMLTRGTTPESVSRERRRREEEEELRRQEASRSKVEAWKQASLE</sequence>
<dbReference type="HOGENOM" id="CLU_058842_1_0_1"/>
<gene>
    <name evidence="3" type="ORF">JAAARDRAFT_301400</name>
</gene>
<dbReference type="AlphaFoldDB" id="A0A067PZU9"/>
<feature type="region of interest" description="Disordered" evidence="1">
    <location>
        <begin position="278"/>
        <end position="323"/>
    </location>
</feature>
<name>A0A067PZU9_9AGAM</name>
<dbReference type="InParanoid" id="A0A067PZU9"/>
<accession>A0A067PZU9</accession>
<feature type="domain" description="HNH nuclease" evidence="2">
    <location>
        <begin position="117"/>
        <end position="186"/>
    </location>
</feature>
<feature type="region of interest" description="Disordered" evidence="1">
    <location>
        <begin position="337"/>
        <end position="381"/>
    </location>
</feature>
<dbReference type="Proteomes" id="UP000027265">
    <property type="component" value="Unassembled WGS sequence"/>
</dbReference>
<feature type="compositionally biased region" description="Basic residues" evidence="1">
    <location>
        <begin position="310"/>
        <end position="320"/>
    </location>
</feature>
<evidence type="ECO:0000259" key="2">
    <source>
        <dbReference type="Pfam" id="PF13391"/>
    </source>
</evidence>
<feature type="compositionally biased region" description="Basic and acidic residues" evidence="1">
    <location>
        <begin position="349"/>
        <end position="374"/>
    </location>
</feature>
<keyword evidence="4" id="KW-1185">Reference proteome</keyword>
<evidence type="ECO:0000313" key="3">
    <source>
        <dbReference type="EMBL" id="KDQ56787.1"/>
    </source>
</evidence>
<evidence type="ECO:0000313" key="4">
    <source>
        <dbReference type="Proteomes" id="UP000027265"/>
    </source>
</evidence>
<proteinExistence type="predicted"/>
<protein>
    <recommendedName>
        <fullName evidence="2">HNH nuclease domain-containing protein</fullName>
    </recommendedName>
</protein>
<evidence type="ECO:0000256" key="1">
    <source>
        <dbReference type="SAM" id="MobiDB-lite"/>
    </source>
</evidence>
<dbReference type="Pfam" id="PF13391">
    <property type="entry name" value="HNH_2"/>
    <property type="match status" value="1"/>
</dbReference>
<dbReference type="EMBL" id="KL197721">
    <property type="protein sequence ID" value="KDQ56787.1"/>
    <property type="molecule type" value="Genomic_DNA"/>
</dbReference>